<name>A0ABV9RIG5_9PSEU</name>
<evidence type="ECO:0000313" key="3">
    <source>
        <dbReference type="Proteomes" id="UP001595909"/>
    </source>
</evidence>
<comment type="caution">
    <text evidence="2">The sequence shown here is derived from an EMBL/GenBank/DDBJ whole genome shotgun (WGS) entry which is preliminary data.</text>
</comment>
<dbReference type="InterPro" id="IPR003737">
    <property type="entry name" value="GlcNAc_PI_deacetylase-related"/>
</dbReference>
<dbReference type="GO" id="GO:0016787">
    <property type="term" value="F:hydrolase activity"/>
    <property type="evidence" value="ECO:0007669"/>
    <property type="project" value="UniProtKB-KW"/>
</dbReference>
<evidence type="ECO:0000313" key="2">
    <source>
        <dbReference type="EMBL" id="MFC4831942.1"/>
    </source>
</evidence>
<dbReference type="PANTHER" id="PTHR12993:SF26">
    <property type="entry name" value="1D-MYO-INOSITOL 2-ACETAMIDO-2-DEOXY-ALPHA-D-GLUCOPYRANOSIDE DEACETYLASE"/>
    <property type="match status" value="1"/>
</dbReference>
<keyword evidence="2" id="KW-0378">Hydrolase</keyword>
<reference evidence="3" key="1">
    <citation type="journal article" date="2019" name="Int. J. Syst. Evol. Microbiol.">
        <title>The Global Catalogue of Microorganisms (GCM) 10K type strain sequencing project: providing services to taxonomists for standard genome sequencing and annotation.</title>
        <authorList>
            <consortium name="The Broad Institute Genomics Platform"/>
            <consortium name="The Broad Institute Genome Sequencing Center for Infectious Disease"/>
            <person name="Wu L."/>
            <person name="Ma J."/>
        </authorList>
    </citation>
    <scope>NUCLEOTIDE SEQUENCE [LARGE SCALE GENOMIC DNA]</scope>
    <source>
        <strain evidence="3">CCUG 50347</strain>
    </source>
</reference>
<dbReference type="SUPFAM" id="SSF102588">
    <property type="entry name" value="LmbE-like"/>
    <property type="match status" value="1"/>
</dbReference>
<keyword evidence="3" id="KW-1185">Reference proteome</keyword>
<gene>
    <name evidence="2" type="ORF">ACFPEL_05925</name>
</gene>
<proteinExistence type="predicted"/>
<dbReference type="Proteomes" id="UP001595909">
    <property type="component" value="Unassembled WGS sequence"/>
</dbReference>
<dbReference type="RefSeq" id="WP_274188808.1">
    <property type="nucleotide sequence ID" value="NZ_BAABHN010000012.1"/>
</dbReference>
<dbReference type="Pfam" id="PF02585">
    <property type="entry name" value="PIG-L"/>
    <property type="match status" value="1"/>
</dbReference>
<evidence type="ECO:0000256" key="1">
    <source>
        <dbReference type="ARBA" id="ARBA00022833"/>
    </source>
</evidence>
<protein>
    <submittedName>
        <fullName evidence="2">PIG-L deacetylase family protein</fullName>
        <ecNumber evidence="2">3.5.1.-</ecNumber>
    </submittedName>
</protein>
<dbReference type="EMBL" id="JBHSIM010000012">
    <property type="protein sequence ID" value="MFC4831942.1"/>
    <property type="molecule type" value="Genomic_DNA"/>
</dbReference>
<keyword evidence="1" id="KW-0862">Zinc</keyword>
<dbReference type="PANTHER" id="PTHR12993">
    <property type="entry name" value="N-ACETYLGLUCOSAMINYL-PHOSPHATIDYLINOSITOL DE-N-ACETYLASE-RELATED"/>
    <property type="match status" value="1"/>
</dbReference>
<accession>A0ABV9RIG5</accession>
<dbReference type="InterPro" id="IPR024078">
    <property type="entry name" value="LmbE-like_dom_sf"/>
</dbReference>
<organism evidence="2 3">
    <name type="scientific">Actinomycetospora chibensis</name>
    <dbReference type="NCBI Taxonomy" id="663606"/>
    <lineage>
        <taxon>Bacteria</taxon>
        <taxon>Bacillati</taxon>
        <taxon>Actinomycetota</taxon>
        <taxon>Actinomycetes</taxon>
        <taxon>Pseudonocardiales</taxon>
        <taxon>Pseudonocardiaceae</taxon>
        <taxon>Actinomycetospora</taxon>
    </lineage>
</organism>
<sequence length="260" mass="27589">MSAPTTTRPVRTPDDVAALGTVLGIWAHPDDELYLSGGVLAAAVAAGRRVVVVSATRGEHGTDDPARWSPARLAAERSREISASLTALDPVRRRIEHRFLGDASGRCHLDGALVADPGAEAVDELAAIVAEVAPDTVLTFGPDGITGHRDHRAVSAWTDRALQRVPATPQVLHAAVTEAWVRRFAEFVEPMDDAGDAFAPCPDAELAVALELDGELLDRKLVALRAQATQTAGLEAAVGVDRYRASIAGEYFRPAPGRSW</sequence>
<dbReference type="Gene3D" id="3.40.50.10320">
    <property type="entry name" value="LmbE-like"/>
    <property type="match status" value="1"/>
</dbReference>
<dbReference type="EC" id="3.5.1.-" evidence="2"/>